<protein>
    <submittedName>
        <fullName evidence="3">Phage holin family protein</fullName>
    </submittedName>
</protein>
<keyword evidence="2" id="KW-0812">Transmembrane</keyword>
<proteinExistence type="predicted"/>
<evidence type="ECO:0000313" key="4">
    <source>
        <dbReference type="Proteomes" id="UP001596138"/>
    </source>
</evidence>
<dbReference type="Pfam" id="PF07332">
    <property type="entry name" value="Phage_holin_3_6"/>
    <property type="match status" value="1"/>
</dbReference>
<gene>
    <name evidence="3" type="ORF">ACFQGU_16420</name>
</gene>
<dbReference type="RefSeq" id="WP_386768778.1">
    <property type="nucleotide sequence ID" value="NZ_JBHSTI010000031.1"/>
</dbReference>
<feature type="transmembrane region" description="Helical" evidence="2">
    <location>
        <begin position="46"/>
        <end position="69"/>
    </location>
</feature>
<dbReference type="EMBL" id="JBHSTI010000031">
    <property type="protein sequence ID" value="MFC6239459.1"/>
    <property type="molecule type" value="Genomic_DNA"/>
</dbReference>
<keyword evidence="2" id="KW-0472">Membrane</keyword>
<feature type="compositionally biased region" description="Low complexity" evidence="1">
    <location>
        <begin position="129"/>
        <end position="179"/>
    </location>
</feature>
<name>A0ABW1T4R6_9ACTN</name>
<reference evidence="4" key="1">
    <citation type="journal article" date="2019" name="Int. J. Syst. Evol. Microbiol.">
        <title>The Global Catalogue of Microorganisms (GCM) 10K type strain sequencing project: providing services to taxonomists for standard genome sequencing and annotation.</title>
        <authorList>
            <consortium name="The Broad Institute Genomics Platform"/>
            <consortium name="The Broad Institute Genome Sequencing Center for Infectious Disease"/>
            <person name="Wu L."/>
            <person name="Ma J."/>
        </authorList>
    </citation>
    <scope>NUCLEOTIDE SEQUENCE [LARGE SCALE GENOMIC DNA]</scope>
    <source>
        <strain evidence="4">CGMCC 4.7317</strain>
    </source>
</reference>
<dbReference type="Proteomes" id="UP001596138">
    <property type="component" value="Unassembled WGS sequence"/>
</dbReference>
<dbReference type="InterPro" id="IPR009937">
    <property type="entry name" value="Phage_holin_3_6"/>
</dbReference>
<keyword evidence="4" id="KW-1185">Reference proteome</keyword>
<comment type="caution">
    <text evidence="3">The sequence shown here is derived from an EMBL/GenBank/DDBJ whole genome shotgun (WGS) entry which is preliminary data.</text>
</comment>
<feature type="transmembrane region" description="Helical" evidence="2">
    <location>
        <begin position="75"/>
        <end position="96"/>
    </location>
</feature>
<evidence type="ECO:0000256" key="1">
    <source>
        <dbReference type="SAM" id="MobiDB-lite"/>
    </source>
</evidence>
<evidence type="ECO:0000256" key="2">
    <source>
        <dbReference type="SAM" id="Phobius"/>
    </source>
</evidence>
<accession>A0ABW1T4R6</accession>
<organism evidence="3 4">
    <name type="scientific">Longivirga aurantiaca</name>
    <dbReference type="NCBI Taxonomy" id="1837743"/>
    <lineage>
        <taxon>Bacteria</taxon>
        <taxon>Bacillati</taxon>
        <taxon>Actinomycetota</taxon>
        <taxon>Actinomycetes</taxon>
        <taxon>Sporichthyales</taxon>
        <taxon>Sporichthyaceae</taxon>
        <taxon>Longivirga</taxon>
    </lineage>
</organism>
<keyword evidence="2" id="KW-1133">Transmembrane helix</keyword>
<feature type="region of interest" description="Disordered" evidence="1">
    <location>
        <begin position="118"/>
        <end position="179"/>
    </location>
</feature>
<sequence>MSEKQSLGTMISGVTQDISTLLRGEIELVKAEISQQARTVASGSGLLVGAAVIAGTGALFLLLTLAWLLDEWLPTWAAFGIVTLLLIITAVILGLVGRKQLEKVKGLEASPASIEKTKAVLSRKPMPDAAPAGASSTASAAAPAPSAAATTTALTTAPKPATSPTTPAAPAQGPKPGAS</sequence>
<evidence type="ECO:0000313" key="3">
    <source>
        <dbReference type="EMBL" id="MFC6239459.1"/>
    </source>
</evidence>